<dbReference type="EnsemblProtists" id="EKX51447">
    <property type="protein sequence ID" value="EKX51447"/>
    <property type="gene ID" value="GUITHDRAFT_84989"/>
</dbReference>
<reference evidence="13" key="3">
    <citation type="submission" date="2016-03" db="UniProtKB">
        <authorList>
            <consortium name="EnsemblProtists"/>
        </authorList>
    </citation>
    <scope>IDENTIFICATION</scope>
</reference>
<evidence type="ECO:0000256" key="3">
    <source>
        <dbReference type="ARBA" id="ARBA00008290"/>
    </source>
</evidence>
<dbReference type="PANTHER" id="PTHR28570">
    <property type="entry name" value="ASPARTYL AMINOPEPTIDASE"/>
    <property type="match status" value="1"/>
</dbReference>
<proteinExistence type="inferred from homology"/>
<reference evidence="14" key="2">
    <citation type="submission" date="2012-11" db="EMBL/GenBank/DDBJ databases">
        <authorList>
            <person name="Kuo A."/>
            <person name="Curtis B.A."/>
            <person name="Tanifuji G."/>
            <person name="Burki F."/>
            <person name="Gruber A."/>
            <person name="Irimia M."/>
            <person name="Maruyama S."/>
            <person name="Arias M.C."/>
            <person name="Ball S.G."/>
            <person name="Gile G.H."/>
            <person name="Hirakawa Y."/>
            <person name="Hopkins J.F."/>
            <person name="Rensing S.A."/>
            <person name="Schmutz J."/>
            <person name="Symeonidi A."/>
            <person name="Elias M."/>
            <person name="Eveleigh R.J."/>
            <person name="Herman E.K."/>
            <person name="Klute M.J."/>
            <person name="Nakayama T."/>
            <person name="Obornik M."/>
            <person name="Reyes-Prieto A."/>
            <person name="Armbrust E.V."/>
            <person name="Aves S.J."/>
            <person name="Beiko R.G."/>
            <person name="Coutinho P."/>
            <person name="Dacks J.B."/>
            <person name="Durnford D.G."/>
            <person name="Fast N.M."/>
            <person name="Green B.R."/>
            <person name="Grisdale C."/>
            <person name="Hempe F."/>
            <person name="Henrissat B."/>
            <person name="Hoppner M.P."/>
            <person name="Ishida K.-I."/>
            <person name="Kim E."/>
            <person name="Koreny L."/>
            <person name="Kroth P.G."/>
            <person name="Liu Y."/>
            <person name="Malik S.-B."/>
            <person name="Maier U.G."/>
            <person name="McRose D."/>
            <person name="Mock T."/>
            <person name="Neilson J.A."/>
            <person name="Onodera N.T."/>
            <person name="Poole A.M."/>
            <person name="Pritham E.J."/>
            <person name="Richards T.A."/>
            <person name="Rocap G."/>
            <person name="Roy S.W."/>
            <person name="Sarai C."/>
            <person name="Schaack S."/>
            <person name="Shirato S."/>
            <person name="Slamovits C.H."/>
            <person name="Spencer D.F."/>
            <person name="Suzuki S."/>
            <person name="Worden A.Z."/>
            <person name="Zauner S."/>
            <person name="Barry K."/>
            <person name="Bell C."/>
            <person name="Bharti A.K."/>
            <person name="Crow J.A."/>
            <person name="Grimwood J."/>
            <person name="Kramer R."/>
            <person name="Lindquist E."/>
            <person name="Lucas S."/>
            <person name="Salamov A."/>
            <person name="McFadden G.I."/>
            <person name="Lane C.E."/>
            <person name="Keeling P.J."/>
            <person name="Gray M.W."/>
            <person name="Grigoriev I.V."/>
            <person name="Archibald J.M."/>
        </authorList>
    </citation>
    <scope>NUCLEOTIDE SEQUENCE</scope>
    <source>
        <strain evidence="14">CCMP2712</strain>
    </source>
</reference>
<dbReference type="HOGENOM" id="CLU_019532_2_0_1"/>
<dbReference type="Gene3D" id="2.30.250.10">
    <property type="entry name" value="Aminopeptidase i, Domain 2"/>
    <property type="match status" value="1"/>
</dbReference>
<gene>
    <name evidence="12" type="ORF">GUITHDRAFT_84989</name>
</gene>
<dbReference type="GO" id="GO:0008270">
    <property type="term" value="F:zinc ion binding"/>
    <property type="evidence" value="ECO:0007669"/>
    <property type="project" value="InterPro"/>
</dbReference>
<dbReference type="SUPFAM" id="SSF101821">
    <property type="entry name" value="Aminopeptidase/glucanase lid domain"/>
    <property type="match status" value="1"/>
</dbReference>
<keyword evidence="10 11" id="KW-0482">Metalloprotease</keyword>
<dbReference type="PaxDb" id="55529-EKX51447"/>
<evidence type="ECO:0000256" key="11">
    <source>
        <dbReference type="RuleBase" id="RU004386"/>
    </source>
</evidence>
<comment type="cofactor">
    <cofactor evidence="2">
        <name>Zn(2+)</name>
        <dbReference type="ChEBI" id="CHEBI:29105"/>
    </cofactor>
</comment>
<evidence type="ECO:0000256" key="10">
    <source>
        <dbReference type="ARBA" id="ARBA00023049"/>
    </source>
</evidence>
<evidence type="ECO:0000256" key="2">
    <source>
        <dbReference type="ARBA" id="ARBA00001947"/>
    </source>
</evidence>
<evidence type="ECO:0000313" key="12">
    <source>
        <dbReference type="EMBL" id="EKX51447.1"/>
    </source>
</evidence>
<dbReference type="OMA" id="GPILKVN"/>
<keyword evidence="9 11" id="KW-0862">Zinc</keyword>
<dbReference type="GeneID" id="17308081"/>
<dbReference type="AlphaFoldDB" id="L1JSM4"/>
<evidence type="ECO:0000256" key="1">
    <source>
        <dbReference type="ARBA" id="ARBA00001335"/>
    </source>
</evidence>
<evidence type="ECO:0000313" key="13">
    <source>
        <dbReference type="EnsemblProtists" id="EKX51447"/>
    </source>
</evidence>
<dbReference type="EC" id="3.4.11.21" evidence="4"/>
<evidence type="ECO:0000256" key="8">
    <source>
        <dbReference type="ARBA" id="ARBA00022801"/>
    </source>
</evidence>
<dbReference type="FunFam" id="2.30.250.10:FF:000001">
    <property type="entry name" value="Aspartyl aminopeptidase 1"/>
    <property type="match status" value="1"/>
</dbReference>
<dbReference type="STRING" id="905079.L1JSM4"/>
<dbReference type="InterPro" id="IPR001948">
    <property type="entry name" value="Peptidase_M18"/>
</dbReference>
<dbReference type="GO" id="GO:0004177">
    <property type="term" value="F:aminopeptidase activity"/>
    <property type="evidence" value="ECO:0007669"/>
    <property type="project" value="UniProtKB-KW"/>
</dbReference>
<evidence type="ECO:0000256" key="4">
    <source>
        <dbReference type="ARBA" id="ARBA00011965"/>
    </source>
</evidence>
<name>L1JSM4_GUITC</name>
<dbReference type="EMBL" id="JH992975">
    <property type="protein sequence ID" value="EKX51447.1"/>
    <property type="molecule type" value="Genomic_DNA"/>
</dbReference>
<keyword evidence="5 11" id="KW-0031">Aminopeptidase</keyword>
<dbReference type="SUPFAM" id="SSF53187">
    <property type="entry name" value="Zn-dependent exopeptidases"/>
    <property type="match status" value="1"/>
</dbReference>
<keyword evidence="6 11" id="KW-0645">Protease</keyword>
<dbReference type="KEGG" id="gtt:GUITHDRAFT_84989"/>
<dbReference type="Gene3D" id="3.40.630.10">
    <property type="entry name" value="Zn peptidases"/>
    <property type="match status" value="1"/>
</dbReference>
<dbReference type="Proteomes" id="UP000011087">
    <property type="component" value="Unassembled WGS sequence"/>
</dbReference>
<accession>L1JSM4</accession>
<dbReference type="GO" id="GO:0005737">
    <property type="term" value="C:cytoplasm"/>
    <property type="evidence" value="ECO:0007669"/>
    <property type="project" value="UniProtKB-ARBA"/>
</dbReference>
<comment type="similarity">
    <text evidence="3 11">Belongs to the peptidase M18 family.</text>
</comment>
<dbReference type="OrthoDB" id="9880441at2759"/>
<dbReference type="CDD" id="cd05658">
    <property type="entry name" value="M18_DAP"/>
    <property type="match status" value="1"/>
</dbReference>
<keyword evidence="14" id="KW-1185">Reference proteome</keyword>
<reference evidence="12 14" key="1">
    <citation type="journal article" date="2012" name="Nature">
        <title>Algal genomes reveal evolutionary mosaicism and the fate of nucleomorphs.</title>
        <authorList>
            <consortium name="DOE Joint Genome Institute"/>
            <person name="Curtis B.A."/>
            <person name="Tanifuji G."/>
            <person name="Burki F."/>
            <person name="Gruber A."/>
            <person name="Irimia M."/>
            <person name="Maruyama S."/>
            <person name="Arias M.C."/>
            <person name="Ball S.G."/>
            <person name="Gile G.H."/>
            <person name="Hirakawa Y."/>
            <person name="Hopkins J.F."/>
            <person name="Kuo A."/>
            <person name="Rensing S.A."/>
            <person name="Schmutz J."/>
            <person name="Symeonidi A."/>
            <person name="Elias M."/>
            <person name="Eveleigh R.J."/>
            <person name="Herman E.K."/>
            <person name="Klute M.J."/>
            <person name="Nakayama T."/>
            <person name="Obornik M."/>
            <person name="Reyes-Prieto A."/>
            <person name="Armbrust E.V."/>
            <person name="Aves S.J."/>
            <person name="Beiko R.G."/>
            <person name="Coutinho P."/>
            <person name="Dacks J.B."/>
            <person name="Durnford D.G."/>
            <person name="Fast N.M."/>
            <person name="Green B.R."/>
            <person name="Grisdale C.J."/>
            <person name="Hempel F."/>
            <person name="Henrissat B."/>
            <person name="Hoppner M.P."/>
            <person name="Ishida K."/>
            <person name="Kim E."/>
            <person name="Koreny L."/>
            <person name="Kroth P.G."/>
            <person name="Liu Y."/>
            <person name="Malik S.B."/>
            <person name="Maier U.G."/>
            <person name="McRose D."/>
            <person name="Mock T."/>
            <person name="Neilson J.A."/>
            <person name="Onodera N.T."/>
            <person name="Poole A.M."/>
            <person name="Pritham E.J."/>
            <person name="Richards T.A."/>
            <person name="Rocap G."/>
            <person name="Roy S.W."/>
            <person name="Sarai C."/>
            <person name="Schaack S."/>
            <person name="Shirato S."/>
            <person name="Slamovits C.H."/>
            <person name="Spencer D.F."/>
            <person name="Suzuki S."/>
            <person name="Worden A.Z."/>
            <person name="Zauner S."/>
            <person name="Barry K."/>
            <person name="Bell C."/>
            <person name="Bharti A.K."/>
            <person name="Crow J.A."/>
            <person name="Grimwood J."/>
            <person name="Kramer R."/>
            <person name="Lindquist E."/>
            <person name="Lucas S."/>
            <person name="Salamov A."/>
            <person name="McFadden G.I."/>
            <person name="Lane C.E."/>
            <person name="Keeling P.J."/>
            <person name="Gray M.W."/>
            <person name="Grigoriev I.V."/>
            <person name="Archibald J.M."/>
        </authorList>
    </citation>
    <scope>NUCLEOTIDE SEQUENCE</scope>
    <source>
        <strain evidence="12 14">CCMP2712</strain>
    </source>
</reference>
<comment type="catalytic activity">
    <reaction evidence="1">
        <text>Release of an N-terminal aspartate or glutamate from a peptide, with a preference for aspartate.</text>
        <dbReference type="EC" id="3.4.11.21"/>
    </reaction>
</comment>
<evidence type="ECO:0000313" key="14">
    <source>
        <dbReference type="Proteomes" id="UP000011087"/>
    </source>
</evidence>
<dbReference type="PANTHER" id="PTHR28570:SF3">
    <property type="entry name" value="ASPARTYL AMINOPEPTIDASE"/>
    <property type="match status" value="1"/>
</dbReference>
<sequence>MDAAKSLGLFLRASPTPYQMVETASNMLVRAGFKRLPEDDVWKLQGQAAAPGKYFYIRAASTIVAFAVSAAMEKGSGYKIVGAHTDSPVLKVKPVSKKNASGYMQLGVECYGGGLWHTWLDRELSLAGCAIVEENGVYRRKLVHMKRPVLRIPSLCIHLQTADERAKLDLNKETHLVPILAMVNEELNKTSAEGADSRHAPELLSALAEELGCTAAAIKDLDLTLYDTQPEQIWGLKNEFLSSPRLDNQAHCFTALEALVSYTSSPEFNKDPYVSAVVCFDHEEVGSTSAHGAGSPIIKELVERVNNWYHSEHLVEHNKIALQKSFIISADVAHAVHPNYASKHESNHGPLLNKGTVIKTNTNQRYATSVTTGFVIRELARRAGINVQEFVVRNDCPCGSTIGPIVAASTGISTVDVGIPSLSMHSIRETIGVHDVENSIKLFSSFFVNYNDIIGNCEF</sequence>
<dbReference type="InterPro" id="IPR023358">
    <property type="entry name" value="Peptidase_M18_dom2"/>
</dbReference>
<organism evidence="12">
    <name type="scientific">Guillardia theta (strain CCMP2712)</name>
    <name type="common">Cryptophyte</name>
    <dbReference type="NCBI Taxonomy" id="905079"/>
    <lineage>
        <taxon>Eukaryota</taxon>
        <taxon>Cryptophyceae</taxon>
        <taxon>Pyrenomonadales</taxon>
        <taxon>Geminigeraceae</taxon>
        <taxon>Guillardia</taxon>
    </lineage>
</organism>
<dbReference type="NCBIfam" id="NF002759">
    <property type="entry name" value="PRK02813.1"/>
    <property type="match status" value="1"/>
</dbReference>
<evidence type="ECO:0000256" key="7">
    <source>
        <dbReference type="ARBA" id="ARBA00022723"/>
    </source>
</evidence>
<evidence type="ECO:0000256" key="9">
    <source>
        <dbReference type="ARBA" id="ARBA00022833"/>
    </source>
</evidence>
<evidence type="ECO:0000256" key="6">
    <source>
        <dbReference type="ARBA" id="ARBA00022670"/>
    </source>
</evidence>
<dbReference type="RefSeq" id="XP_005838427.1">
    <property type="nucleotide sequence ID" value="XM_005838370.1"/>
</dbReference>
<dbReference type="eggNOG" id="KOG2596">
    <property type="taxonomic scope" value="Eukaryota"/>
</dbReference>
<dbReference type="Pfam" id="PF02127">
    <property type="entry name" value="Peptidase_M18"/>
    <property type="match status" value="1"/>
</dbReference>
<dbReference type="GO" id="GO:0008237">
    <property type="term" value="F:metallopeptidase activity"/>
    <property type="evidence" value="ECO:0007669"/>
    <property type="project" value="UniProtKB-KW"/>
</dbReference>
<keyword evidence="7 11" id="KW-0479">Metal-binding</keyword>
<dbReference type="GO" id="GO:0006508">
    <property type="term" value="P:proteolysis"/>
    <property type="evidence" value="ECO:0007669"/>
    <property type="project" value="UniProtKB-KW"/>
</dbReference>
<evidence type="ECO:0000256" key="5">
    <source>
        <dbReference type="ARBA" id="ARBA00022438"/>
    </source>
</evidence>
<dbReference type="PRINTS" id="PR00932">
    <property type="entry name" value="AMINO1PTASE"/>
</dbReference>
<protein>
    <recommendedName>
        <fullName evidence="4">aspartyl aminopeptidase</fullName>
        <ecNumber evidence="4">3.4.11.21</ecNumber>
    </recommendedName>
</protein>
<keyword evidence="8 11" id="KW-0378">Hydrolase</keyword>